<dbReference type="OrthoDB" id="9984504at2"/>
<dbReference type="Proteomes" id="UP000241885">
    <property type="component" value="Chromosome"/>
</dbReference>
<evidence type="ECO:0000313" key="2">
    <source>
        <dbReference type="Proteomes" id="UP000241885"/>
    </source>
</evidence>
<dbReference type="KEGG" id="tak:Tharo_2892"/>
<evidence type="ECO:0000313" key="1">
    <source>
        <dbReference type="EMBL" id="AVR89773.1"/>
    </source>
</evidence>
<proteinExistence type="predicted"/>
<accession>A0A2R4BRD4</accession>
<sequence length="71" mass="8328">MATENLTTTTRNDTRRAAKAALRSFGIQRFRVLWLRDGKERKSPWFYSKERADQARDAMADKYGRAIVYVD</sequence>
<dbReference type="RefSeq" id="WP_159051713.1">
    <property type="nucleotide sequence ID" value="NZ_CP028339.1"/>
</dbReference>
<dbReference type="EMBL" id="CP028339">
    <property type="protein sequence ID" value="AVR89773.1"/>
    <property type="molecule type" value="Genomic_DNA"/>
</dbReference>
<keyword evidence="2" id="KW-1185">Reference proteome</keyword>
<reference evidence="1 2" key="1">
    <citation type="submission" date="2018-03" db="EMBL/GenBank/DDBJ databases">
        <title>Complete genome sequence of Thauera aromatica, a model organism for studying aromatic compound degradation under denitrifying conditions.</title>
        <authorList>
            <person name="Lo H.-Y."/>
            <person name="Goris T."/>
            <person name="Boll M."/>
            <person name="Mueller J.A."/>
        </authorList>
    </citation>
    <scope>NUCLEOTIDE SEQUENCE [LARGE SCALE GENOMIC DNA]</scope>
    <source>
        <strain evidence="1 2">K172</strain>
    </source>
</reference>
<organism evidence="1 2">
    <name type="scientific">Thauera aromatica K172</name>
    <dbReference type="NCBI Taxonomy" id="44139"/>
    <lineage>
        <taxon>Bacteria</taxon>
        <taxon>Pseudomonadati</taxon>
        <taxon>Pseudomonadota</taxon>
        <taxon>Betaproteobacteria</taxon>
        <taxon>Rhodocyclales</taxon>
        <taxon>Zoogloeaceae</taxon>
        <taxon>Thauera</taxon>
    </lineage>
</organism>
<protein>
    <submittedName>
        <fullName evidence="1">Uncharacterized protein</fullName>
    </submittedName>
</protein>
<gene>
    <name evidence="1" type="ORF">Tharo_2892</name>
</gene>
<dbReference type="AlphaFoldDB" id="A0A2R4BRD4"/>
<name>A0A2R4BRD4_THAAR</name>